<reference evidence="2 3" key="1">
    <citation type="submission" date="2024-03" db="EMBL/GenBank/DDBJ databases">
        <authorList>
            <person name="Jo J.-H."/>
        </authorList>
    </citation>
    <scope>NUCLEOTIDE SEQUENCE [LARGE SCALE GENOMIC DNA]</scope>
    <source>
        <strain evidence="2 3">PS1R-30</strain>
    </source>
</reference>
<organism evidence="2 3">
    <name type="scientific">Novosphingobium anseongense</name>
    <dbReference type="NCBI Taxonomy" id="3133436"/>
    <lineage>
        <taxon>Bacteria</taxon>
        <taxon>Pseudomonadati</taxon>
        <taxon>Pseudomonadota</taxon>
        <taxon>Alphaproteobacteria</taxon>
        <taxon>Sphingomonadales</taxon>
        <taxon>Sphingomonadaceae</taxon>
        <taxon>Novosphingobium</taxon>
    </lineage>
</organism>
<gene>
    <name evidence="2" type="ORF">WG901_13420</name>
</gene>
<comment type="caution">
    <text evidence="2">The sequence shown here is derived from an EMBL/GenBank/DDBJ whole genome shotgun (WGS) entry which is preliminary data.</text>
</comment>
<name>A0ABU8RX28_9SPHN</name>
<keyword evidence="3" id="KW-1185">Reference proteome</keyword>
<feature type="compositionally biased region" description="Low complexity" evidence="1">
    <location>
        <begin position="12"/>
        <end position="30"/>
    </location>
</feature>
<dbReference type="Pfam" id="PF11136">
    <property type="entry name" value="DUF2889"/>
    <property type="match status" value="1"/>
</dbReference>
<evidence type="ECO:0000313" key="3">
    <source>
        <dbReference type="Proteomes" id="UP001361239"/>
    </source>
</evidence>
<dbReference type="InterPro" id="IPR021312">
    <property type="entry name" value="DUF2889"/>
</dbReference>
<dbReference type="RefSeq" id="WP_339587574.1">
    <property type="nucleotide sequence ID" value="NZ_JBBHJZ010000002.1"/>
</dbReference>
<sequence length="345" mass="37473">MASKVLPPPPRATANPAPARASSSVRRTSSIDVTWPEGEDGDRLFVGRARDFFTPAGGGAKASGGRVLEEAGYRATLAQDKTITSIVGEPYDSRLDSLVGVRGGNHLRLFIKETMPELIATGAPLYLPLDDISGTALVSAFAWSQWHDDWQARLRERMGHEEMDKMMAARVNVCWGLQEGHSGVDPDGPPRNVADADAGDVRNPHDPEGWHPLHDVDGPSFRRARRIDVTRDASGLIRIDAAFQDSAKRKDGTRVAIHEYNIVATADPATLEILTLEPEARILPFSECPGAIHNARRLIGSRITEVRDTVLGQLRGPEGCTHLNDALRALAEVPKLAEDLARAEA</sequence>
<accession>A0ABU8RX28</accession>
<evidence type="ECO:0000256" key="1">
    <source>
        <dbReference type="SAM" id="MobiDB-lite"/>
    </source>
</evidence>
<evidence type="ECO:0000313" key="2">
    <source>
        <dbReference type="EMBL" id="MEJ5977642.1"/>
    </source>
</evidence>
<feature type="compositionally biased region" description="Pro residues" evidence="1">
    <location>
        <begin position="1"/>
        <end position="11"/>
    </location>
</feature>
<dbReference type="EMBL" id="JBBHJZ010000002">
    <property type="protein sequence ID" value="MEJ5977642.1"/>
    <property type="molecule type" value="Genomic_DNA"/>
</dbReference>
<dbReference type="Proteomes" id="UP001361239">
    <property type="component" value="Unassembled WGS sequence"/>
</dbReference>
<feature type="region of interest" description="Disordered" evidence="1">
    <location>
        <begin position="1"/>
        <end position="36"/>
    </location>
</feature>
<proteinExistence type="predicted"/>
<protein>
    <submittedName>
        <fullName evidence="2">DUF2889 domain-containing protein</fullName>
    </submittedName>
</protein>